<sequence>MPFPEIPEFRSNETTEYYSTNDPVVATAIHKETGMIPMRRGNHTNTLWIFVRTDEIDQASKKFRDLYATAGVTDFHRFVIHLMLDCGQLEKSAEPEVSNKFEPINVKR</sequence>
<comment type="caution">
    <text evidence="1">The sequence shown here is derived from an EMBL/GenBank/DDBJ whole genome shotgun (WGS) entry which is preliminary data.</text>
</comment>
<protein>
    <submittedName>
        <fullName evidence="1">Uncharacterized protein</fullName>
    </submittedName>
</protein>
<reference evidence="1" key="1">
    <citation type="journal article" date="2015" name="Nature">
        <title>Complex archaea that bridge the gap between prokaryotes and eukaryotes.</title>
        <authorList>
            <person name="Spang A."/>
            <person name="Saw J.H."/>
            <person name="Jorgensen S.L."/>
            <person name="Zaremba-Niedzwiedzka K."/>
            <person name="Martijn J."/>
            <person name="Lind A.E."/>
            <person name="van Eijk R."/>
            <person name="Schleper C."/>
            <person name="Guy L."/>
            <person name="Ettema T.J."/>
        </authorList>
    </citation>
    <scope>NUCLEOTIDE SEQUENCE</scope>
</reference>
<evidence type="ECO:0000313" key="1">
    <source>
        <dbReference type="EMBL" id="KKK67548.1"/>
    </source>
</evidence>
<organism evidence="1">
    <name type="scientific">marine sediment metagenome</name>
    <dbReference type="NCBI Taxonomy" id="412755"/>
    <lineage>
        <taxon>unclassified sequences</taxon>
        <taxon>metagenomes</taxon>
        <taxon>ecological metagenomes</taxon>
    </lineage>
</organism>
<proteinExistence type="predicted"/>
<name>A0A0F8XF99_9ZZZZ</name>
<gene>
    <name evidence="1" type="ORF">LCGC14_2952970</name>
</gene>
<dbReference type="EMBL" id="LAZR01059559">
    <property type="protein sequence ID" value="KKK67548.1"/>
    <property type="molecule type" value="Genomic_DNA"/>
</dbReference>
<accession>A0A0F8XF99</accession>
<dbReference type="AlphaFoldDB" id="A0A0F8XF99"/>